<dbReference type="PANTHER" id="PTHR23135">
    <property type="entry name" value="MUR LIGASE FAMILY MEMBER"/>
    <property type="match status" value="1"/>
</dbReference>
<reference evidence="2 3" key="1">
    <citation type="journal article" date="2018" name="Front. Plant Sci.">
        <title>Red Clover (Trifolium pratense) and Zigzag Clover (T. medium) - A Picture of Genomic Similarities and Differences.</title>
        <authorList>
            <person name="Dluhosova J."/>
            <person name="Istvanek J."/>
            <person name="Nedelnik J."/>
            <person name="Repkova J."/>
        </authorList>
    </citation>
    <scope>NUCLEOTIDE SEQUENCE [LARGE SCALE GENOMIC DNA]</scope>
    <source>
        <strain evidence="3">cv. 10/8</strain>
        <tissue evidence="2">Leaf</tissue>
    </source>
</reference>
<proteinExistence type="predicted"/>
<comment type="caution">
    <text evidence="2">The sequence shown here is derived from an EMBL/GenBank/DDBJ whole genome shotgun (WGS) entry which is preliminary data.</text>
</comment>
<dbReference type="Gene3D" id="3.90.190.20">
    <property type="entry name" value="Mur ligase, C-terminal domain"/>
    <property type="match status" value="1"/>
</dbReference>
<dbReference type="EMBL" id="LXQA010005181">
    <property type="protein sequence ID" value="MCH83429.1"/>
    <property type="molecule type" value="Genomic_DNA"/>
</dbReference>
<dbReference type="InterPro" id="IPR036615">
    <property type="entry name" value="Mur_ligase_C_dom_sf"/>
</dbReference>
<feature type="region of interest" description="Disordered" evidence="1">
    <location>
        <begin position="1"/>
        <end position="20"/>
    </location>
</feature>
<evidence type="ECO:0000256" key="1">
    <source>
        <dbReference type="SAM" id="MobiDB-lite"/>
    </source>
</evidence>
<feature type="non-terminal residue" evidence="2">
    <location>
        <position position="177"/>
    </location>
</feature>
<dbReference type="PANTHER" id="PTHR23135:SF4">
    <property type="entry name" value="UDP-N-ACETYLMURAMOYL-L-ALANYL-D-GLUTAMATE--2,6-DIAMINOPIMELATE LIGASE MURE HOMOLOG, CHLOROPLASTIC"/>
    <property type="match status" value="1"/>
</dbReference>
<feature type="compositionally biased region" description="Basic and acidic residues" evidence="1">
    <location>
        <begin position="1"/>
        <end position="10"/>
    </location>
</feature>
<dbReference type="Proteomes" id="UP000265520">
    <property type="component" value="Unassembled WGS sequence"/>
</dbReference>
<evidence type="ECO:0000313" key="3">
    <source>
        <dbReference type="Proteomes" id="UP000265520"/>
    </source>
</evidence>
<gene>
    <name evidence="2" type="ORF">A2U01_0004249</name>
</gene>
<dbReference type="AlphaFoldDB" id="A0A392M884"/>
<keyword evidence="3" id="KW-1185">Reference proteome</keyword>
<dbReference type="SUPFAM" id="SSF53244">
    <property type="entry name" value="MurD-like peptide ligases, peptide-binding domain"/>
    <property type="match status" value="1"/>
</dbReference>
<name>A0A392M884_9FABA</name>
<dbReference type="GO" id="GO:0016881">
    <property type="term" value="F:acid-amino acid ligase activity"/>
    <property type="evidence" value="ECO:0007669"/>
    <property type="project" value="InterPro"/>
</dbReference>
<organism evidence="2 3">
    <name type="scientific">Trifolium medium</name>
    <dbReference type="NCBI Taxonomy" id="97028"/>
    <lineage>
        <taxon>Eukaryota</taxon>
        <taxon>Viridiplantae</taxon>
        <taxon>Streptophyta</taxon>
        <taxon>Embryophyta</taxon>
        <taxon>Tracheophyta</taxon>
        <taxon>Spermatophyta</taxon>
        <taxon>Magnoliopsida</taxon>
        <taxon>eudicotyledons</taxon>
        <taxon>Gunneridae</taxon>
        <taxon>Pentapetalae</taxon>
        <taxon>rosids</taxon>
        <taxon>fabids</taxon>
        <taxon>Fabales</taxon>
        <taxon>Fabaceae</taxon>
        <taxon>Papilionoideae</taxon>
        <taxon>50 kb inversion clade</taxon>
        <taxon>NPAAA clade</taxon>
        <taxon>Hologalegina</taxon>
        <taxon>IRL clade</taxon>
        <taxon>Trifolieae</taxon>
        <taxon>Trifolium</taxon>
    </lineage>
</organism>
<protein>
    <submittedName>
        <fullName evidence="2">UDP-N-acetylmuramyl-tripeptide synthetase</fullName>
    </submittedName>
</protein>
<accession>A0A392M884</accession>
<sequence>MTKIATDKSEVTMLTSDNPKGEDPLDILDDMLAGIGWTMLEYLKYGENDYYPPLPNGHRLFLHDIRRIAVRAAVAMGEEGDVVVIAGKGHETYQIEGEKRDFFDDGEECREALQYVDGLHQAGIDTSYQRATNIIGCCANTGSASLVYLITQMKQVKRNRPLDYHMGLCLQELGNQP</sequence>
<evidence type="ECO:0000313" key="2">
    <source>
        <dbReference type="EMBL" id="MCH83429.1"/>
    </source>
</evidence>